<dbReference type="InterPro" id="IPR001461">
    <property type="entry name" value="Aspartic_peptidase_A1"/>
</dbReference>
<evidence type="ECO:0000256" key="1">
    <source>
        <dbReference type="ARBA" id="ARBA00007447"/>
    </source>
</evidence>
<dbReference type="PANTHER" id="PTHR47966:SF51">
    <property type="entry name" value="BETA-SITE APP-CLEAVING ENZYME, ISOFORM A-RELATED"/>
    <property type="match status" value="1"/>
</dbReference>
<feature type="disulfide bond" evidence="3">
    <location>
        <begin position="153"/>
        <end position="158"/>
    </location>
</feature>
<accession>A0A8H5LVW3</accession>
<dbReference type="Pfam" id="PF00026">
    <property type="entry name" value="Asp"/>
    <property type="match status" value="1"/>
</dbReference>
<dbReference type="GO" id="GO:0004190">
    <property type="term" value="F:aspartic-type endopeptidase activity"/>
    <property type="evidence" value="ECO:0007669"/>
    <property type="project" value="InterPro"/>
</dbReference>
<feature type="active site" evidence="2">
    <location>
        <position position="140"/>
    </location>
</feature>
<dbReference type="PROSITE" id="PS51767">
    <property type="entry name" value="PEPTIDASE_A1"/>
    <property type="match status" value="1"/>
</dbReference>
<dbReference type="InterPro" id="IPR033121">
    <property type="entry name" value="PEPTIDASE_A1"/>
</dbReference>
<keyword evidence="3" id="KW-1015">Disulfide bond</keyword>
<name>A0A8H5LVW3_9AGAR</name>
<feature type="chain" id="PRO_5034083207" description="Peptidase A1 domain-containing protein" evidence="4">
    <location>
        <begin position="23"/>
        <end position="439"/>
    </location>
</feature>
<evidence type="ECO:0000256" key="3">
    <source>
        <dbReference type="PIRSR" id="PIRSR601461-2"/>
    </source>
</evidence>
<dbReference type="Proteomes" id="UP000559256">
    <property type="component" value="Unassembled WGS sequence"/>
</dbReference>
<evidence type="ECO:0000256" key="4">
    <source>
        <dbReference type="SAM" id="SignalP"/>
    </source>
</evidence>
<dbReference type="PANTHER" id="PTHR47966">
    <property type="entry name" value="BETA-SITE APP-CLEAVING ENZYME, ISOFORM A-RELATED"/>
    <property type="match status" value="1"/>
</dbReference>
<evidence type="ECO:0000256" key="2">
    <source>
        <dbReference type="PIRSR" id="PIRSR601461-1"/>
    </source>
</evidence>
<keyword evidence="7" id="KW-1185">Reference proteome</keyword>
<feature type="signal peptide" evidence="4">
    <location>
        <begin position="1"/>
        <end position="22"/>
    </location>
</feature>
<dbReference type="InterPro" id="IPR021109">
    <property type="entry name" value="Peptidase_aspartic_dom_sf"/>
</dbReference>
<evidence type="ECO:0000259" key="5">
    <source>
        <dbReference type="PROSITE" id="PS51767"/>
    </source>
</evidence>
<dbReference type="SUPFAM" id="SSF50630">
    <property type="entry name" value="Acid proteases"/>
    <property type="match status" value="1"/>
</dbReference>
<proteinExistence type="inferred from homology"/>
<comment type="caution">
    <text evidence="6">The sequence shown here is derived from an EMBL/GenBank/DDBJ whole genome shotgun (WGS) entry which is preliminary data.</text>
</comment>
<organism evidence="6 7">
    <name type="scientific">Tetrapyrgos nigripes</name>
    <dbReference type="NCBI Taxonomy" id="182062"/>
    <lineage>
        <taxon>Eukaryota</taxon>
        <taxon>Fungi</taxon>
        <taxon>Dikarya</taxon>
        <taxon>Basidiomycota</taxon>
        <taxon>Agaricomycotina</taxon>
        <taxon>Agaricomycetes</taxon>
        <taxon>Agaricomycetidae</taxon>
        <taxon>Agaricales</taxon>
        <taxon>Marasmiineae</taxon>
        <taxon>Marasmiaceae</taxon>
        <taxon>Tetrapyrgos</taxon>
    </lineage>
</organism>
<dbReference type="Gene3D" id="2.40.70.10">
    <property type="entry name" value="Acid Proteases"/>
    <property type="match status" value="2"/>
</dbReference>
<sequence>MIFPKATLFAYVSLALSLQVTAGPVPESKRSQGVGIPLRRHAGLQTEDGLFDLNKAVARMTRTQNKHTQNLINFQANKGYLPFTGAKIGSFLKVEDLLDIDLDLSLGKRQSVPLFNQEDIEWLGPVSIGSNNQEFTIDFDTGSADFWIVSRSCNDTVCTSKHTYDFNASTTAQEQSGNFSIHYGDGSTASGDLFTDSVTVAGVTAKDQFFAAVRNLSGTFDNDPIDGILGLAYPPLSKIKQDPFFTTANTQGAVPSNQFSFYFSSGSPGSNDSELFLGGTNPDLYTGDFDNVDVEGDKGYWSLGGASVSVNGKKAVDGLSTIIDSGTTIMYGPPDAVKELYAKVNGSQEYSAARGLWSYPCATPPNITFNWGGKDWPIKGEHLNLGHADNSGENCVGSIAGQELNLGDNVWLLGNTFMKNVYTTFNFDTNQVGFAELKQ</sequence>
<reference evidence="6 7" key="1">
    <citation type="journal article" date="2020" name="ISME J.">
        <title>Uncovering the hidden diversity of litter-decomposition mechanisms in mushroom-forming fungi.</title>
        <authorList>
            <person name="Floudas D."/>
            <person name="Bentzer J."/>
            <person name="Ahren D."/>
            <person name="Johansson T."/>
            <person name="Persson P."/>
            <person name="Tunlid A."/>
        </authorList>
    </citation>
    <scope>NUCLEOTIDE SEQUENCE [LARGE SCALE GENOMIC DNA]</scope>
    <source>
        <strain evidence="6 7">CBS 291.85</strain>
    </source>
</reference>
<evidence type="ECO:0000313" key="7">
    <source>
        <dbReference type="Proteomes" id="UP000559256"/>
    </source>
</evidence>
<dbReference type="FunFam" id="2.40.70.10:FF:000008">
    <property type="entry name" value="Cathepsin D"/>
    <property type="match status" value="1"/>
</dbReference>
<feature type="active site" evidence="2">
    <location>
        <position position="324"/>
    </location>
</feature>
<dbReference type="PRINTS" id="PR00792">
    <property type="entry name" value="PEPSIN"/>
</dbReference>
<evidence type="ECO:0000313" key="6">
    <source>
        <dbReference type="EMBL" id="KAF5371349.1"/>
    </source>
</evidence>
<comment type="similarity">
    <text evidence="1">Belongs to the peptidase A1 family.</text>
</comment>
<dbReference type="InterPro" id="IPR034164">
    <property type="entry name" value="Pepsin-like_dom"/>
</dbReference>
<dbReference type="CDD" id="cd05471">
    <property type="entry name" value="pepsin_like"/>
    <property type="match status" value="1"/>
</dbReference>
<dbReference type="OrthoDB" id="15189at2759"/>
<dbReference type="GO" id="GO:0006508">
    <property type="term" value="P:proteolysis"/>
    <property type="evidence" value="ECO:0007669"/>
    <property type="project" value="InterPro"/>
</dbReference>
<gene>
    <name evidence="6" type="ORF">D9758_004184</name>
</gene>
<dbReference type="AlphaFoldDB" id="A0A8H5LVW3"/>
<protein>
    <recommendedName>
        <fullName evidence="5">Peptidase A1 domain-containing protein</fullName>
    </recommendedName>
</protein>
<keyword evidence="4" id="KW-0732">Signal</keyword>
<dbReference type="EMBL" id="JAACJM010000009">
    <property type="protein sequence ID" value="KAF5371349.1"/>
    <property type="molecule type" value="Genomic_DNA"/>
</dbReference>
<feature type="domain" description="Peptidase A1" evidence="5">
    <location>
        <begin position="122"/>
        <end position="435"/>
    </location>
</feature>